<accession>A0A4C1STZ8</accession>
<protein>
    <submittedName>
        <fullName evidence="2">Uncharacterized protein</fullName>
    </submittedName>
</protein>
<organism evidence="2 3">
    <name type="scientific">Eumeta variegata</name>
    <name type="common">Bagworm moth</name>
    <name type="synonym">Eumeta japonica</name>
    <dbReference type="NCBI Taxonomy" id="151549"/>
    <lineage>
        <taxon>Eukaryota</taxon>
        <taxon>Metazoa</taxon>
        <taxon>Ecdysozoa</taxon>
        <taxon>Arthropoda</taxon>
        <taxon>Hexapoda</taxon>
        <taxon>Insecta</taxon>
        <taxon>Pterygota</taxon>
        <taxon>Neoptera</taxon>
        <taxon>Endopterygota</taxon>
        <taxon>Lepidoptera</taxon>
        <taxon>Glossata</taxon>
        <taxon>Ditrysia</taxon>
        <taxon>Tineoidea</taxon>
        <taxon>Psychidae</taxon>
        <taxon>Oiketicinae</taxon>
        <taxon>Eumeta</taxon>
    </lineage>
</organism>
<evidence type="ECO:0000313" key="2">
    <source>
        <dbReference type="EMBL" id="GBP05435.1"/>
    </source>
</evidence>
<feature type="region of interest" description="Disordered" evidence="1">
    <location>
        <begin position="151"/>
        <end position="174"/>
    </location>
</feature>
<evidence type="ECO:0000313" key="3">
    <source>
        <dbReference type="Proteomes" id="UP000299102"/>
    </source>
</evidence>
<gene>
    <name evidence="2" type="ORF">EVAR_2968_1</name>
</gene>
<dbReference type="Proteomes" id="UP000299102">
    <property type="component" value="Unassembled WGS sequence"/>
</dbReference>
<evidence type="ECO:0000256" key="1">
    <source>
        <dbReference type="SAM" id="MobiDB-lite"/>
    </source>
</evidence>
<dbReference type="EMBL" id="BGZK01000018">
    <property type="protein sequence ID" value="GBP05435.1"/>
    <property type="molecule type" value="Genomic_DNA"/>
</dbReference>
<sequence>MTRRGVRRRGPFTSLVKAAGAARVTPEPLAAVRAIDRHQTPGQVQPPHHVAADVAYTRLHAACECKRRPAFDVEFQPNCGAPAPRTTAAKIKVGLLVYGRALKSRHYARWSPGSIAVRRLAEDDLRAAIYLAVACSKNEITWWTPRGPRETQRGSTLGVIKNGGRQPARGADRAGSGVLYAPEQEININFRPQALTADQLRATYNAGFV</sequence>
<name>A0A4C1STZ8_EUMVA</name>
<reference evidence="2 3" key="1">
    <citation type="journal article" date="2019" name="Commun. Biol.">
        <title>The bagworm genome reveals a unique fibroin gene that provides high tensile strength.</title>
        <authorList>
            <person name="Kono N."/>
            <person name="Nakamura H."/>
            <person name="Ohtoshi R."/>
            <person name="Tomita M."/>
            <person name="Numata K."/>
            <person name="Arakawa K."/>
        </authorList>
    </citation>
    <scope>NUCLEOTIDE SEQUENCE [LARGE SCALE GENOMIC DNA]</scope>
</reference>
<proteinExistence type="predicted"/>
<keyword evidence="3" id="KW-1185">Reference proteome</keyword>
<dbReference type="AlphaFoldDB" id="A0A4C1STZ8"/>
<comment type="caution">
    <text evidence="2">The sequence shown here is derived from an EMBL/GenBank/DDBJ whole genome shotgun (WGS) entry which is preliminary data.</text>
</comment>